<dbReference type="AlphaFoldDB" id="A0AAJ5BYR8"/>
<organism evidence="1 2">
    <name type="scientific">Sphingobacterium mizutaii</name>
    <dbReference type="NCBI Taxonomy" id="1010"/>
    <lineage>
        <taxon>Bacteria</taxon>
        <taxon>Pseudomonadati</taxon>
        <taxon>Bacteroidota</taxon>
        <taxon>Sphingobacteriia</taxon>
        <taxon>Sphingobacteriales</taxon>
        <taxon>Sphingobacteriaceae</taxon>
        <taxon>Sphingobacterium</taxon>
    </lineage>
</organism>
<dbReference type="EMBL" id="LT906468">
    <property type="protein sequence ID" value="SNV41311.1"/>
    <property type="molecule type" value="Genomic_DNA"/>
</dbReference>
<evidence type="ECO:0000313" key="1">
    <source>
        <dbReference type="EMBL" id="SNV41311.1"/>
    </source>
</evidence>
<accession>A0AAJ5BYR8</accession>
<dbReference type="InterPro" id="IPR013211">
    <property type="entry name" value="LVIVD"/>
</dbReference>
<dbReference type="Proteomes" id="UP000215355">
    <property type="component" value="Chromosome 1"/>
</dbReference>
<proteinExistence type="predicted"/>
<reference evidence="1 2" key="1">
    <citation type="submission" date="2017-06" db="EMBL/GenBank/DDBJ databases">
        <authorList>
            <consortium name="Pathogen Informatics"/>
        </authorList>
    </citation>
    <scope>NUCLEOTIDE SEQUENCE [LARGE SCALE GENOMIC DNA]</scope>
    <source>
        <strain evidence="1 2">NCTC12149</strain>
    </source>
</reference>
<dbReference type="Pfam" id="PF08309">
    <property type="entry name" value="LVIVD"/>
    <property type="match status" value="2"/>
</dbReference>
<gene>
    <name evidence="1" type="ORF">SAMEA4412673_00460</name>
</gene>
<name>A0AAJ5BYR8_9SPHI</name>
<dbReference type="RefSeq" id="WP_093100645.1">
    <property type="nucleotide sequence ID" value="NZ_FNGK01000007.1"/>
</dbReference>
<evidence type="ECO:0000313" key="2">
    <source>
        <dbReference type="Proteomes" id="UP000215355"/>
    </source>
</evidence>
<protein>
    <submittedName>
        <fullName evidence="1">Secreted protein containing C-terminal beta-propeller domain distantly related to WD-40 repeats</fullName>
    </submittedName>
</protein>
<dbReference type="KEGG" id="smiz:4412673_00460"/>
<sequence length="433" mass="47917">MKSTTLTVKRCLLLILPVLLFSLFWGCDKIDSEGSYIAKIPIYKTLREVRASNISMAQPQTMAATGKIYLYKDYLLINEPNKGIHIYDNSNPATPKALGFLPIVGNFDLGVQNDLLYVDNIVDLLTFDISNINKPVLVNRQKDVFAVKYIVDNKPVNVLRDDDPVPVAYRDSLVSFADGREYKPDGQRYLVYENLGNDYTTSNGGGSGGNSVGQAGSLARFAISENFLFAIFQDKVKNFDLQNARSPKLINEVSLGFGIETLFPFKKSLFVGANNGMHILDISNPTSPKELANYSHAFACDPVVVNDHYAFVTLRTGNICNGNQNVLEVVDIRDLTAPQLLKSYTLKNPHGLALTGDHLYVCEGQFGLKSFKVSDVNAIDKNIMQNLENLKSFDVIAGPKSLIVFGPEGICQFDYANKANLKQLSCISINQKK</sequence>